<dbReference type="Pfam" id="PF14384">
    <property type="entry name" value="BrnA_antitoxin"/>
    <property type="match status" value="1"/>
</dbReference>
<evidence type="ECO:0000313" key="1">
    <source>
        <dbReference type="EMBL" id="QDZ13349.1"/>
    </source>
</evidence>
<name>A0A5B8LZX0_9HYPH</name>
<sequence>MVRYTRKPLTQEQIDRLKALSERPDSEIDYSDIPPLTDEFFKNAKQGMMYRLVKQQTTLRLDADILDWFKRHAKNGKGYQTDINKALRAYVVAQDKKAARKAG</sequence>
<dbReference type="KEGG" id="dea:FPZ08_17370"/>
<dbReference type="InterPro" id="IPR025528">
    <property type="entry name" value="BrnA_antitoxin"/>
</dbReference>
<protein>
    <submittedName>
        <fullName evidence="1">BrnA antitoxin family protein</fullName>
    </submittedName>
</protein>
<accession>A0A5B8LZX0</accession>
<organism evidence="1 2">
    <name type="scientific">Devosia ginsengisoli</name>
    <dbReference type="NCBI Taxonomy" id="400770"/>
    <lineage>
        <taxon>Bacteria</taxon>
        <taxon>Pseudomonadati</taxon>
        <taxon>Pseudomonadota</taxon>
        <taxon>Alphaproteobacteria</taxon>
        <taxon>Hyphomicrobiales</taxon>
        <taxon>Devosiaceae</taxon>
        <taxon>Devosia</taxon>
    </lineage>
</organism>
<dbReference type="OrthoDB" id="361944at2"/>
<reference evidence="1 2" key="1">
    <citation type="submission" date="2019-07" db="EMBL/GenBank/DDBJ databases">
        <title>Full genome sequence of Devosia sp. Gsoil 520.</title>
        <authorList>
            <person name="Im W.-T."/>
        </authorList>
    </citation>
    <scope>NUCLEOTIDE SEQUENCE [LARGE SCALE GENOMIC DNA]</scope>
    <source>
        <strain evidence="1 2">Gsoil 520</strain>
    </source>
</reference>
<gene>
    <name evidence="1" type="ORF">FPZ08_17370</name>
</gene>
<proteinExistence type="predicted"/>
<dbReference type="EMBL" id="CP042304">
    <property type="protein sequence ID" value="QDZ13349.1"/>
    <property type="molecule type" value="Genomic_DNA"/>
</dbReference>
<keyword evidence="2" id="KW-1185">Reference proteome</keyword>
<dbReference type="AlphaFoldDB" id="A0A5B8LZX0"/>
<evidence type="ECO:0000313" key="2">
    <source>
        <dbReference type="Proteomes" id="UP000315364"/>
    </source>
</evidence>
<dbReference type="Proteomes" id="UP000315364">
    <property type="component" value="Chromosome"/>
</dbReference>